<dbReference type="InterPro" id="IPR001846">
    <property type="entry name" value="VWF_type-D"/>
</dbReference>
<proteinExistence type="predicted"/>
<gene>
    <name evidence="4" type="ORF">OXD698_LOCUS52873</name>
</gene>
<reference evidence="4" key="1">
    <citation type="submission" date="2021-02" db="EMBL/GenBank/DDBJ databases">
        <authorList>
            <person name="Nowell W R."/>
        </authorList>
    </citation>
    <scope>NUCLEOTIDE SEQUENCE</scope>
</reference>
<evidence type="ECO:0000256" key="1">
    <source>
        <dbReference type="ARBA" id="ARBA00023157"/>
    </source>
</evidence>
<feature type="non-terminal residue" evidence="4">
    <location>
        <position position="1"/>
    </location>
</feature>
<name>A0A820QQ84_9BILA</name>
<dbReference type="EMBL" id="CAJOAZ010029406">
    <property type="protein sequence ID" value="CAF4424963.1"/>
    <property type="molecule type" value="Genomic_DNA"/>
</dbReference>
<keyword evidence="2" id="KW-0325">Glycoprotein</keyword>
<organism evidence="4 5">
    <name type="scientific">Adineta steineri</name>
    <dbReference type="NCBI Taxonomy" id="433720"/>
    <lineage>
        <taxon>Eukaryota</taxon>
        <taxon>Metazoa</taxon>
        <taxon>Spiralia</taxon>
        <taxon>Gnathifera</taxon>
        <taxon>Rotifera</taxon>
        <taxon>Eurotatoria</taxon>
        <taxon>Bdelloidea</taxon>
        <taxon>Adinetida</taxon>
        <taxon>Adinetidae</taxon>
        <taxon>Adineta</taxon>
    </lineage>
</organism>
<dbReference type="InterPro" id="IPR050780">
    <property type="entry name" value="Mucin_vWF_Thrombospondin_sf"/>
</dbReference>
<dbReference type="PROSITE" id="PS51233">
    <property type="entry name" value="VWFD"/>
    <property type="match status" value="1"/>
</dbReference>
<dbReference type="PANTHER" id="PTHR11339:SF402">
    <property type="entry name" value="VWFD DOMAIN-CONTAINING PROTEIN"/>
    <property type="match status" value="1"/>
</dbReference>
<evidence type="ECO:0000313" key="4">
    <source>
        <dbReference type="EMBL" id="CAF4424963.1"/>
    </source>
</evidence>
<sequence length="120" mass="13001">DGNMTIYVTVDQTYMKQVRGLCGTYTNNRDDDFECPDGSISLSATSFGNEWRTDSGCAASSVAVDPCSTADLLAAATDACQPITASYDSFKVCNRVINVTRMFQSCVRDHCPAAKYGRDV</sequence>
<comment type="caution">
    <text evidence="4">The sequence shown here is derived from an EMBL/GenBank/DDBJ whole genome shotgun (WGS) entry which is preliminary data.</text>
</comment>
<evidence type="ECO:0000259" key="3">
    <source>
        <dbReference type="PROSITE" id="PS51233"/>
    </source>
</evidence>
<protein>
    <recommendedName>
        <fullName evidence="3">VWFD domain-containing protein</fullName>
    </recommendedName>
</protein>
<dbReference type="AlphaFoldDB" id="A0A820QQ84"/>
<feature type="domain" description="VWFD" evidence="3">
    <location>
        <begin position="1"/>
        <end position="58"/>
    </location>
</feature>
<feature type="non-terminal residue" evidence="4">
    <location>
        <position position="120"/>
    </location>
</feature>
<keyword evidence="1" id="KW-1015">Disulfide bond</keyword>
<dbReference type="Pfam" id="PF00094">
    <property type="entry name" value="VWD"/>
    <property type="match status" value="1"/>
</dbReference>
<dbReference type="Proteomes" id="UP000663844">
    <property type="component" value="Unassembled WGS sequence"/>
</dbReference>
<dbReference type="PANTHER" id="PTHR11339">
    <property type="entry name" value="EXTRACELLULAR MATRIX GLYCOPROTEIN RELATED"/>
    <property type="match status" value="1"/>
</dbReference>
<accession>A0A820QQ84</accession>
<evidence type="ECO:0000313" key="5">
    <source>
        <dbReference type="Proteomes" id="UP000663844"/>
    </source>
</evidence>
<evidence type="ECO:0000256" key="2">
    <source>
        <dbReference type="ARBA" id="ARBA00023180"/>
    </source>
</evidence>